<dbReference type="AlphaFoldDB" id="A0A093V6A2"/>
<sequence length="570" mass="64461">MVTLSGDVLLIILDFLKAQDDHNTLFQCALVSRWLAEPALAILYQLYDSSPAFGGGAEDESFRPRVLDFSRAPSLSTIPRNVAESAATFRKWILMWRSIILSTSDGKTFLPYCDYIRYLDLDDFRELLTHTRFKGHIRDEFFASGISDLIYQDYESKGHKRLRSSKQDFTNISWLIQRVGTHRAHMIRELRGNISGNALKQWAIHLPRLQTLYIWNGASFDERADEEIREHCPDFKSLSVFRWLDQHGFQADAQAERVLSSLRPNSLETFEVISLSFIGPRTILALGSHLDSLTKLVLTNLSIEAIAHLPTLGPPKALKRLVLTDSQPTARDDSFNETLAAVAGWMSQCENLRHLQLRDFMGMDDMSLLAKVLVDDRIRLETLQMRCYFTENNEDFHHALSLQAESLRSLILQRKRHAVVQNEASLLQAICKLTELRELDLKEVSDFYTAGHVMAMMPYLTKLERFSVSGLGFDDDLWPSFLTLANLRFLAIHAYSKFTAEGILDFVSQLGPNNSGFHLIITSAVADSAIPPDAQNVISDALAQNVGGAFDYEVIIATTESDSEDDFVSD</sequence>
<evidence type="ECO:0008006" key="3">
    <source>
        <dbReference type="Google" id="ProtNLM"/>
    </source>
</evidence>
<feature type="signal peptide" evidence="1">
    <location>
        <begin position="1"/>
        <end position="18"/>
    </location>
</feature>
<reference evidence="2" key="1">
    <citation type="journal article" date="2014" name="PLoS Genet.">
        <title>Signature Gene Expression Reveals Novel Clues to the Molecular Mechanisms of Dimorphic Transition in Penicillium marneffei.</title>
        <authorList>
            <person name="Yang E."/>
            <person name="Wang G."/>
            <person name="Cai J."/>
            <person name="Woo P.C."/>
            <person name="Lau S.K."/>
            <person name="Yuen K.-Y."/>
            <person name="Chow W.-N."/>
            <person name="Lin X."/>
        </authorList>
    </citation>
    <scope>NUCLEOTIDE SEQUENCE [LARGE SCALE GENOMIC DNA]</scope>
    <source>
        <strain evidence="2">PM1</strain>
    </source>
</reference>
<feature type="chain" id="PRO_5001892281" description="F-box domain-containing protein" evidence="1">
    <location>
        <begin position="19"/>
        <end position="570"/>
    </location>
</feature>
<protein>
    <recommendedName>
        <fullName evidence="3">F-box domain-containing protein</fullName>
    </recommendedName>
</protein>
<accession>A0A093V6A2</accession>
<gene>
    <name evidence="2" type="ORF">GQ26_0131620</name>
</gene>
<dbReference type="EMBL" id="JPOX01000013">
    <property type="protein sequence ID" value="KFX48092.1"/>
    <property type="molecule type" value="Genomic_DNA"/>
</dbReference>
<comment type="caution">
    <text evidence="2">The sequence shown here is derived from an EMBL/GenBank/DDBJ whole genome shotgun (WGS) entry which is preliminary data.</text>
</comment>
<dbReference type="HOGENOM" id="CLU_036208_0_0_1"/>
<organism evidence="2">
    <name type="scientific">Talaromyces marneffei PM1</name>
    <dbReference type="NCBI Taxonomy" id="1077442"/>
    <lineage>
        <taxon>Eukaryota</taxon>
        <taxon>Fungi</taxon>
        <taxon>Dikarya</taxon>
        <taxon>Ascomycota</taxon>
        <taxon>Pezizomycotina</taxon>
        <taxon>Eurotiomycetes</taxon>
        <taxon>Eurotiomycetidae</taxon>
        <taxon>Eurotiales</taxon>
        <taxon>Trichocomaceae</taxon>
        <taxon>Talaromyces</taxon>
        <taxon>Talaromyces sect. Talaromyces</taxon>
    </lineage>
</organism>
<name>A0A093V6A2_TALMA</name>
<dbReference type="eggNOG" id="ENOG502QSK1">
    <property type="taxonomic scope" value="Eukaryota"/>
</dbReference>
<dbReference type="Gene3D" id="3.80.10.10">
    <property type="entry name" value="Ribonuclease Inhibitor"/>
    <property type="match status" value="1"/>
</dbReference>
<proteinExistence type="predicted"/>
<keyword evidence="1" id="KW-0732">Signal</keyword>
<dbReference type="InterPro" id="IPR032675">
    <property type="entry name" value="LRR_dom_sf"/>
</dbReference>
<evidence type="ECO:0000256" key="1">
    <source>
        <dbReference type="SAM" id="SignalP"/>
    </source>
</evidence>
<evidence type="ECO:0000313" key="2">
    <source>
        <dbReference type="EMBL" id="KFX48092.1"/>
    </source>
</evidence>
<dbReference type="SUPFAM" id="SSF52047">
    <property type="entry name" value="RNI-like"/>
    <property type="match status" value="1"/>
</dbReference>